<name>A0A8K0NVH2_LADFU</name>
<proteinExistence type="predicted"/>
<feature type="region of interest" description="Disordered" evidence="1">
    <location>
        <begin position="235"/>
        <end position="278"/>
    </location>
</feature>
<feature type="compositionally biased region" description="Basic and acidic residues" evidence="1">
    <location>
        <begin position="249"/>
        <end position="268"/>
    </location>
</feature>
<feature type="region of interest" description="Disordered" evidence="1">
    <location>
        <begin position="91"/>
        <end position="113"/>
    </location>
</feature>
<dbReference type="InterPro" id="IPR015940">
    <property type="entry name" value="UBA"/>
</dbReference>
<gene>
    <name evidence="3" type="ORF">J437_LFUL006392</name>
</gene>
<evidence type="ECO:0000256" key="1">
    <source>
        <dbReference type="SAM" id="MobiDB-lite"/>
    </source>
</evidence>
<keyword evidence="4" id="KW-1185">Reference proteome</keyword>
<reference evidence="3" key="1">
    <citation type="submission" date="2013-04" db="EMBL/GenBank/DDBJ databases">
        <authorList>
            <person name="Qu J."/>
            <person name="Murali S.C."/>
            <person name="Bandaranaike D."/>
            <person name="Bellair M."/>
            <person name="Blankenburg K."/>
            <person name="Chao H."/>
            <person name="Dinh H."/>
            <person name="Doddapaneni H."/>
            <person name="Downs B."/>
            <person name="Dugan-Rocha S."/>
            <person name="Elkadiri S."/>
            <person name="Gnanaolivu R.D."/>
            <person name="Hernandez B."/>
            <person name="Javaid M."/>
            <person name="Jayaseelan J.C."/>
            <person name="Lee S."/>
            <person name="Li M."/>
            <person name="Ming W."/>
            <person name="Munidasa M."/>
            <person name="Muniz J."/>
            <person name="Nguyen L."/>
            <person name="Ongeri F."/>
            <person name="Osuji N."/>
            <person name="Pu L.-L."/>
            <person name="Puazo M."/>
            <person name="Qu C."/>
            <person name="Quiroz J."/>
            <person name="Raj R."/>
            <person name="Weissenberger G."/>
            <person name="Xin Y."/>
            <person name="Zou X."/>
            <person name="Han Y."/>
            <person name="Richards S."/>
            <person name="Worley K."/>
            <person name="Muzny D."/>
            <person name="Gibbs R."/>
        </authorList>
    </citation>
    <scope>NUCLEOTIDE SEQUENCE</scope>
    <source>
        <strain evidence="3">Sampled in the wild</strain>
    </source>
</reference>
<dbReference type="OrthoDB" id="1733656at2759"/>
<feature type="domain" description="UBA" evidence="2">
    <location>
        <begin position="177"/>
        <end position="212"/>
    </location>
</feature>
<evidence type="ECO:0000313" key="4">
    <source>
        <dbReference type="Proteomes" id="UP000792457"/>
    </source>
</evidence>
<dbReference type="AlphaFoldDB" id="A0A8K0NVH2"/>
<protein>
    <recommendedName>
        <fullName evidence="2">UBA domain-containing protein</fullName>
    </recommendedName>
</protein>
<evidence type="ECO:0000259" key="2">
    <source>
        <dbReference type="Pfam" id="PF22562"/>
    </source>
</evidence>
<dbReference type="InterPro" id="IPR009060">
    <property type="entry name" value="UBA-like_sf"/>
</dbReference>
<dbReference type="Gene3D" id="1.10.8.10">
    <property type="entry name" value="DNA helicase RuvA subunit, C-terminal domain"/>
    <property type="match status" value="1"/>
</dbReference>
<accession>A0A8K0NVH2</accession>
<feature type="compositionally biased region" description="Polar residues" evidence="1">
    <location>
        <begin position="269"/>
        <end position="278"/>
    </location>
</feature>
<reference evidence="3" key="2">
    <citation type="submission" date="2017-10" db="EMBL/GenBank/DDBJ databases">
        <title>Ladona fulva Genome sequencing and assembly.</title>
        <authorList>
            <person name="Murali S."/>
            <person name="Richards S."/>
            <person name="Bandaranaike D."/>
            <person name="Bellair M."/>
            <person name="Blankenburg K."/>
            <person name="Chao H."/>
            <person name="Dinh H."/>
            <person name="Doddapaneni H."/>
            <person name="Dugan-Rocha S."/>
            <person name="Elkadiri S."/>
            <person name="Gnanaolivu R."/>
            <person name="Hernandez B."/>
            <person name="Skinner E."/>
            <person name="Javaid M."/>
            <person name="Lee S."/>
            <person name="Li M."/>
            <person name="Ming W."/>
            <person name="Munidasa M."/>
            <person name="Muniz J."/>
            <person name="Nguyen L."/>
            <person name="Hughes D."/>
            <person name="Osuji N."/>
            <person name="Pu L.-L."/>
            <person name="Puazo M."/>
            <person name="Qu C."/>
            <person name="Quiroz J."/>
            <person name="Raj R."/>
            <person name="Weissenberger G."/>
            <person name="Xin Y."/>
            <person name="Zou X."/>
            <person name="Han Y."/>
            <person name="Worley K."/>
            <person name="Muzny D."/>
            <person name="Gibbs R."/>
        </authorList>
    </citation>
    <scope>NUCLEOTIDE SEQUENCE</scope>
    <source>
        <strain evidence="3">Sampled in the wild</strain>
    </source>
</reference>
<dbReference type="SUPFAM" id="SSF46934">
    <property type="entry name" value="UBA-like"/>
    <property type="match status" value="1"/>
</dbReference>
<comment type="caution">
    <text evidence="3">The sequence shown here is derived from an EMBL/GenBank/DDBJ whole genome shotgun (WGS) entry which is preliminary data.</text>
</comment>
<dbReference type="Proteomes" id="UP000792457">
    <property type="component" value="Unassembled WGS sequence"/>
</dbReference>
<sequence>MNLPVINRSHSHKLMSDHTLCMESSSGEFSCSSRQFHNLEDHKWATFINDDADEEKPKMSIKTRMKVIEDSEEKIRKVAYERGTTAWKTTKIPNVEGPTQPESKSKAMPKPGKSIQKEIEVKGRELLESLENVVRNEKKTESKKRKEVPEHEEDNKFWREHQPLQYFWKPDPLFYLHLTQLGYSRVAVEKALYYTDNKSVDLAEKYIQEHPDITPLTKEEVLADAEAFLSDIKPQNNEDKICGGNTSFHENKKESNYKRMQLDNEERSSQGNKTENSK</sequence>
<feature type="non-terminal residue" evidence="3">
    <location>
        <position position="278"/>
    </location>
</feature>
<organism evidence="3 4">
    <name type="scientific">Ladona fulva</name>
    <name type="common">Scarce chaser dragonfly</name>
    <name type="synonym">Libellula fulva</name>
    <dbReference type="NCBI Taxonomy" id="123851"/>
    <lineage>
        <taxon>Eukaryota</taxon>
        <taxon>Metazoa</taxon>
        <taxon>Ecdysozoa</taxon>
        <taxon>Arthropoda</taxon>
        <taxon>Hexapoda</taxon>
        <taxon>Insecta</taxon>
        <taxon>Pterygota</taxon>
        <taxon>Palaeoptera</taxon>
        <taxon>Odonata</taxon>
        <taxon>Epiprocta</taxon>
        <taxon>Anisoptera</taxon>
        <taxon>Libelluloidea</taxon>
        <taxon>Libellulidae</taxon>
        <taxon>Ladona</taxon>
    </lineage>
</organism>
<dbReference type="Pfam" id="PF22562">
    <property type="entry name" value="UBA_7"/>
    <property type="match status" value="1"/>
</dbReference>
<dbReference type="EMBL" id="KZ308266">
    <property type="protein sequence ID" value="KAG8226085.1"/>
    <property type="molecule type" value="Genomic_DNA"/>
</dbReference>
<evidence type="ECO:0000313" key="3">
    <source>
        <dbReference type="EMBL" id="KAG8226085.1"/>
    </source>
</evidence>